<evidence type="ECO:0000313" key="2">
    <source>
        <dbReference type="EMBL" id="KAJ1112665.1"/>
    </source>
</evidence>
<dbReference type="EMBL" id="JANPWB010000012">
    <property type="protein sequence ID" value="KAJ1112665.1"/>
    <property type="molecule type" value="Genomic_DNA"/>
</dbReference>
<keyword evidence="1" id="KW-0732">Signal</keyword>
<dbReference type="Proteomes" id="UP001066276">
    <property type="component" value="Chromosome 8"/>
</dbReference>
<dbReference type="AlphaFoldDB" id="A0AAV7N9D4"/>
<evidence type="ECO:0000313" key="3">
    <source>
        <dbReference type="Proteomes" id="UP001066276"/>
    </source>
</evidence>
<accession>A0AAV7N9D4</accession>
<keyword evidence="3" id="KW-1185">Reference proteome</keyword>
<reference evidence="2" key="1">
    <citation type="journal article" date="2022" name="bioRxiv">
        <title>Sequencing and chromosome-scale assembly of the giantPleurodeles waltlgenome.</title>
        <authorList>
            <person name="Brown T."/>
            <person name="Elewa A."/>
            <person name="Iarovenko S."/>
            <person name="Subramanian E."/>
            <person name="Araus A.J."/>
            <person name="Petzold A."/>
            <person name="Susuki M."/>
            <person name="Suzuki K.-i.T."/>
            <person name="Hayashi T."/>
            <person name="Toyoda A."/>
            <person name="Oliveira C."/>
            <person name="Osipova E."/>
            <person name="Leigh N.D."/>
            <person name="Simon A."/>
            <person name="Yun M.H."/>
        </authorList>
    </citation>
    <scope>NUCLEOTIDE SEQUENCE</scope>
    <source>
        <strain evidence="2">20211129_DDA</strain>
        <tissue evidence="2">Liver</tissue>
    </source>
</reference>
<comment type="caution">
    <text evidence="2">The sequence shown here is derived from an EMBL/GenBank/DDBJ whole genome shotgun (WGS) entry which is preliminary data.</text>
</comment>
<protein>
    <recommendedName>
        <fullName evidence="4">Secreted protein</fullName>
    </recommendedName>
</protein>
<sequence length="111" mass="11859">MKLPEGVRCSLGLALFLALAGKVHRPRATAAAQALHRGVYFLPPAHWGPPPWECGSGWIIGSTFPGVALFCLKRPGAALCSSKPNCVASLALDPLMWHSLAQDSLVRRFVA</sequence>
<proteinExistence type="predicted"/>
<evidence type="ECO:0000256" key="1">
    <source>
        <dbReference type="SAM" id="SignalP"/>
    </source>
</evidence>
<gene>
    <name evidence="2" type="ORF">NDU88_000926</name>
</gene>
<name>A0AAV7N9D4_PLEWA</name>
<organism evidence="2 3">
    <name type="scientific">Pleurodeles waltl</name>
    <name type="common">Iberian ribbed newt</name>
    <dbReference type="NCBI Taxonomy" id="8319"/>
    <lineage>
        <taxon>Eukaryota</taxon>
        <taxon>Metazoa</taxon>
        <taxon>Chordata</taxon>
        <taxon>Craniata</taxon>
        <taxon>Vertebrata</taxon>
        <taxon>Euteleostomi</taxon>
        <taxon>Amphibia</taxon>
        <taxon>Batrachia</taxon>
        <taxon>Caudata</taxon>
        <taxon>Salamandroidea</taxon>
        <taxon>Salamandridae</taxon>
        <taxon>Pleurodelinae</taxon>
        <taxon>Pleurodeles</taxon>
    </lineage>
</organism>
<feature type="chain" id="PRO_5043485071" description="Secreted protein" evidence="1">
    <location>
        <begin position="26"/>
        <end position="111"/>
    </location>
</feature>
<evidence type="ECO:0008006" key="4">
    <source>
        <dbReference type="Google" id="ProtNLM"/>
    </source>
</evidence>
<feature type="signal peptide" evidence="1">
    <location>
        <begin position="1"/>
        <end position="25"/>
    </location>
</feature>